<sequence length="383" mass="43280">MILLSMGVIGTSKKQDERRVPIHPEHLNRLPDNIRKQLIFEKGYGKPFNISDETIKKQTGGIASRKDILSNIGSAIIAKPILSDLEELKEGGTIWGYSHCAQQKVITQIAIDKKLTLIAFEDMYVWTPNGQMGRHTFYKNNEMAGYCAVIHALQLKGIDGHYGNQRKVIIFSFGAVSRGAIYALKAHGFRDITICIQRPDHEVREEVLNVNYTRIKKGKDNEPRLIVVEHDGTERPLLDLINESEIIINGTYQDTDDPIDYVIESEKSSLKSGTLIIDVSCDEGMGFYFAKPTTFKNPIIAVDNIDYYAVDHTPSYYWESASRSISAALLVHVPSVISGRDKWSKNDTIKNAININKGIIVKDNILRFQNRETGYPHLEKQLF</sequence>
<feature type="domain" description="Alanine dehydrogenase/pyridine nucleotide transhydrogenase NAD(H)-binding" evidence="2">
    <location>
        <begin position="152"/>
        <end position="309"/>
    </location>
</feature>
<dbReference type="InterPro" id="IPR046951">
    <property type="entry name" value="CEOS"/>
</dbReference>
<dbReference type="InterPro" id="IPR007886">
    <property type="entry name" value="AlaDH/PNT_N"/>
</dbReference>
<dbReference type="Proteomes" id="UP001302806">
    <property type="component" value="Chromosome"/>
</dbReference>
<protein>
    <submittedName>
        <fullName evidence="4">N(5)-(Carboxyethyl)ornithine synthase</fullName>
    </submittedName>
</protein>
<dbReference type="Gene3D" id="3.40.50.720">
    <property type="entry name" value="NAD(P)-binding Rossmann-like Domain"/>
    <property type="match status" value="2"/>
</dbReference>
<dbReference type="PANTHER" id="PTHR42795">
    <property type="entry name" value="ALANINE DEHYDROGENASE"/>
    <property type="match status" value="1"/>
</dbReference>
<name>A0ABY9XPU4_9FLAO</name>
<dbReference type="SMART" id="SM01002">
    <property type="entry name" value="AlaDh_PNT_C"/>
    <property type="match status" value="1"/>
</dbReference>
<dbReference type="PANTHER" id="PTHR42795:SF1">
    <property type="entry name" value="ALANINE DEHYDROGENASE"/>
    <property type="match status" value="1"/>
</dbReference>
<dbReference type="InterPro" id="IPR007698">
    <property type="entry name" value="AlaDH/PNT_NAD(H)-bd"/>
</dbReference>
<evidence type="ECO:0000313" key="4">
    <source>
        <dbReference type="EMBL" id="WNH07837.1"/>
    </source>
</evidence>
<evidence type="ECO:0000259" key="2">
    <source>
        <dbReference type="SMART" id="SM01002"/>
    </source>
</evidence>
<feature type="domain" description="Alanine dehydrogenase/pyridine nucleotide transhydrogenase N-terminal" evidence="3">
    <location>
        <begin position="7"/>
        <end position="133"/>
    </location>
</feature>
<organism evidence="4 5">
    <name type="scientific">Thalassobellus suaedae</name>
    <dbReference type="NCBI Taxonomy" id="3074124"/>
    <lineage>
        <taxon>Bacteria</taxon>
        <taxon>Pseudomonadati</taxon>
        <taxon>Bacteroidota</taxon>
        <taxon>Flavobacteriia</taxon>
        <taxon>Flavobacteriales</taxon>
        <taxon>Flavobacteriaceae</taxon>
        <taxon>Thalassobellus</taxon>
    </lineage>
</organism>
<keyword evidence="1" id="KW-0560">Oxidoreductase</keyword>
<dbReference type="SUPFAM" id="SSF51735">
    <property type="entry name" value="NAD(P)-binding Rossmann-fold domains"/>
    <property type="match status" value="1"/>
</dbReference>
<dbReference type="Pfam" id="PF01262">
    <property type="entry name" value="AlaDh_PNT_C"/>
    <property type="match status" value="1"/>
</dbReference>
<reference evidence="4 5" key="1">
    <citation type="submission" date="2023-09" db="EMBL/GenBank/DDBJ databases">
        <title>Thalassobella suaedae gen. nov., sp. nov., a marine bacterium of the family Flavobacteriaceae isolated from a halophyte Suaeda japonica.</title>
        <authorList>
            <person name="Lee S.Y."/>
            <person name="Hwang C.Y."/>
        </authorList>
    </citation>
    <scope>NUCLEOTIDE SEQUENCE [LARGE SCALE GENOMIC DNA]</scope>
    <source>
        <strain evidence="4 5">HL-DH14</strain>
    </source>
</reference>
<evidence type="ECO:0000313" key="5">
    <source>
        <dbReference type="Proteomes" id="UP001302806"/>
    </source>
</evidence>
<proteinExistence type="predicted"/>
<dbReference type="InterPro" id="IPR036291">
    <property type="entry name" value="NAD(P)-bd_dom_sf"/>
</dbReference>
<evidence type="ECO:0000256" key="1">
    <source>
        <dbReference type="ARBA" id="ARBA00023002"/>
    </source>
</evidence>
<gene>
    <name evidence="4" type="ORF">RHP51_11595</name>
</gene>
<dbReference type="RefSeq" id="WP_415864685.1">
    <property type="nucleotide sequence ID" value="NZ_CP134537.1"/>
</dbReference>
<dbReference type="SMART" id="SM01003">
    <property type="entry name" value="AlaDh_PNT_N"/>
    <property type="match status" value="1"/>
</dbReference>
<dbReference type="EMBL" id="CP134537">
    <property type="protein sequence ID" value="WNH07837.1"/>
    <property type="molecule type" value="Genomic_DNA"/>
</dbReference>
<dbReference type="SUPFAM" id="SSF52283">
    <property type="entry name" value="Formate/glycerate dehydrogenase catalytic domain-like"/>
    <property type="match status" value="1"/>
</dbReference>
<evidence type="ECO:0000259" key="3">
    <source>
        <dbReference type="SMART" id="SM01003"/>
    </source>
</evidence>
<accession>A0ABY9XPU4</accession>
<dbReference type="Pfam" id="PF05222">
    <property type="entry name" value="AlaDh_PNT_N"/>
    <property type="match status" value="1"/>
</dbReference>
<dbReference type="CDD" id="cd12181">
    <property type="entry name" value="ceo_syn"/>
    <property type="match status" value="1"/>
</dbReference>